<evidence type="ECO:0000256" key="3">
    <source>
        <dbReference type="ARBA" id="ARBA00012438"/>
    </source>
</evidence>
<dbReference type="CDD" id="cd00075">
    <property type="entry name" value="HATPase"/>
    <property type="match status" value="1"/>
</dbReference>
<feature type="coiled-coil region" evidence="11">
    <location>
        <begin position="230"/>
        <end position="260"/>
    </location>
</feature>
<evidence type="ECO:0000256" key="4">
    <source>
        <dbReference type="ARBA" id="ARBA00022553"/>
    </source>
</evidence>
<dbReference type="InterPro" id="IPR003660">
    <property type="entry name" value="HAMP_dom"/>
</dbReference>
<dbReference type="PROSITE" id="PS50109">
    <property type="entry name" value="HIS_KIN"/>
    <property type="match status" value="1"/>
</dbReference>
<dbReference type="SUPFAM" id="SSF47384">
    <property type="entry name" value="Homodimeric domain of signal transducing histidine kinase"/>
    <property type="match status" value="1"/>
</dbReference>
<keyword evidence="11" id="KW-0175">Coiled coil</keyword>
<dbReference type="Gene3D" id="1.10.287.130">
    <property type="match status" value="1"/>
</dbReference>
<dbReference type="AlphaFoldDB" id="A0A3A9YLY0"/>
<feature type="transmembrane region" description="Helical" evidence="13">
    <location>
        <begin position="172"/>
        <end position="196"/>
    </location>
</feature>
<evidence type="ECO:0000256" key="10">
    <source>
        <dbReference type="ARBA" id="ARBA00023136"/>
    </source>
</evidence>
<keyword evidence="4" id="KW-0597">Phosphoprotein</keyword>
<dbReference type="InterPro" id="IPR050428">
    <property type="entry name" value="TCS_sensor_his_kinase"/>
</dbReference>
<feature type="domain" description="Histidine kinase" evidence="14">
    <location>
        <begin position="260"/>
        <end position="474"/>
    </location>
</feature>
<dbReference type="SMART" id="SM00304">
    <property type="entry name" value="HAMP"/>
    <property type="match status" value="1"/>
</dbReference>
<organism evidence="16 17">
    <name type="scientific">Micromonospora musae</name>
    <dbReference type="NCBI Taxonomy" id="1894970"/>
    <lineage>
        <taxon>Bacteria</taxon>
        <taxon>Bacillati</taxon>
        <taxon>Actinomycetota</taxon>
        <taxon>Actinomycetes</taxon>
        <taxon>Micromonosporales</taxon>
        <taxon>Micromonosporaceae</taxon>
        <taxon>Micromonospora</taxon>
    </lineage>
</organism>
<dbReference type="Gene3D" id="3.30.565.10">
    <property type="entry name" value="Histidine kinase-like ATPase, C-terminal domain"/>
    <property type="match status" value="1"/>
</dbReference>
<dbReference type="PROSITE" id="PS50885">
    <property type="entry name" value="HAMP"/>
    <property type="match status" value="1"/>
</dbReference>
<evidence type="ECO:0000256" key="6">
    <source>
        <dbReference type="ARBA" id="ARBA00022692"/>
    </source>
</evidence>
<dbReference type="CDD" id="cd06225">
    <property type="entry name" value="HAMP"/>
    <property type="match status" value="1"/>
</dbReference>
<feature type="domain" description="HAMP" evidence="15">
    <location>
        <begin position="193"/>
        <end position="245"/>
    </location>
</feature>
<dbReference type="SMART" id="SM00388">
    <property type="entry name" value="HisKA"/>
    <property type="match status" value="1"/>
</dbReference>
<dbReference type="PANTHER" id="PTHR45436">
    <property type="entry name" value="SENSOR HISTIDINE KINASE YKOH"/>
    <property type="match status" value="1"/>
</dbReference>
<dbReference type="FunFam" id="1.10.287.130:FF:000010">
    <property type="entry name" value="Two-component sensor histidine kinase"/>
    <property type="match status" value="1"/>
</dbReference>
<evidence type="ECO:0000259" key="15">
    <source>
        <dbReference type="PROSITE" id="PS50885"/>
    </source>
</evidence>
<evidence type="ECO:0000256" key="9">
    <source>
        <dbReference type="ARBA" id="ARBA00023012"/>
    </source>
</evidence>
<protein>
    <recommendedName>
        <fullName evidence="3">histidine kinase</fullName>
        <ecNumber evidence="3">2.7.13.3</ecNumber>
    </recommendedName>
</protein>
<dbReference type="InterPro" id="IPR003661">
    <property type="entry name" value="HisK_dim/P_dom"/>
</dbReference>
<evidence type="ECO:0000313" key="17">
    <source>
        <dbReference type="Proteomes" id="UP000275865"/>
    </source>
</evidence>
<dbReference type="InterPro" id="IPR003594">
    <property type="entry name" value="HATPase_dom"/>
</dbReference>
<gene>
    <name evidence="16" type="ORF">D7044_05660</name>
</gene>
<keyword evidence="10 13" id="KW-0472">Membrane</keyword>
<dbReference type="InterPro" id="IPR036097">
    <property type="entry name" value="HisK_dim/P_sf"/>
</dbReference>
<dbReference type="RefSeq" id="WP_120688182.1">
    <property type="nucleotide sequence ID" value="NZ_RAZT01000002.1"/>
</dbReference>
<keyword evidence="7 16" id="KW-0418">Kinase</keyword>
<dbReference type="InterPro" id="IPR005467">
    <property type="entry name" value="His_kinase_dom"/>
</dbReference>
<dbReference type="Pfam" id="PF00672">
    <property type="entry name" value="HAMP"/>
    <property type="match status" value="1"/>
</dbReference>
<keyword evidence="8 13" id="KW-1133">Transmembrane helix</keyword>
<dbReference type="PRINTS" id="PR00344">
    <property type="entry name" value="BCTRLSENSOR"/>
</dbReference>
<name>A0A3A9YLY0_9ACTN</name>
<dbReference type="CDD" id="cd00082">
    <property type="entry name" value="HisKA"/>
    <property type="match status" value="1"/>
</dbReference>
<evidence type="ECO:0000256" key="5">
    <source>
        <dbReference type="ARBA" id="ARBA00022679"/>
    </source>
</evidence>
<dbReference type="SUPFAM" id="SSF55874">
    <property type="entry name" value="ATPase domain of HSP90 chaperone/DNA topoisomerase II/histidine kinase"/>
    <property type="match status" value="1"/>
</dbReference>
<feature type="region of interest" description="Disordered" evidence="12">
    <location>
        <begin position="469"/>
        <end position="492"/>
    </location>
</feature>
<dbReference type="EC" id="2.7.13.3" evidence="3"/>
<evidence type="ECO:0000256" key="12">
    <source>
        <dbReference type="SAM" id="MobiDB-lite"/>
    </source>
</evidence>
<comment type="caution">
    <text evidence="16">The sequence shown here is derived from an EMBL/GenBank/DDBJ whole genome shotgun (WGS) entry which is preliminary data.</text>
</comment>
<sequence length="492" mass="52821">MKGLWRPTGLRLRLLLAFASLGLTTTAVVAGVSYVQARNVILQQAQDSAVIRLKEQVAQVTPIRSLPPTQADLRKIAADLSDGDESALVTYHGSNAGDEQLSAALTPQLQAAVSSGQVVWQRRATDGHPYLLIGTQLMRTSDEGDRYPSGLEIYRLHSLDAEQASVDRLASLAWLTGGLSLVLAVLLALIAAQGVLRPVRELGRAARRLGDGDLSTRLAVRGTDELAGVARTFNHTAERLQRQVDELRRLEADARRFVADVSHELRTPLTAMTAVTDVLDEEAPRLPGDAGRAARLVSQETHNLTRLVNDLIEVTRFDSGTAALALDEVDVAEAVRATLRARGWTDQVSTDLPPGTLARLDPRRLDVIVANLVGNALRHGAPPVSVWLRADPDWIVLTVGDRGPGLDPQVLPHVFDRFYKADSARSRSEGSGLGLAIAWENARLHRAGAARGSLAAGNDPAGGAVFTLRLPRNPLDPQRPDAARAGVTGGRP</sequence>
<dbReference type="InterPro" id="IPR004358">
    <property type="entry name" value="Sig_transdc_His_kin-like_C"/>
</dbReference>
<evidence type="ECO:0000256" key="2">
    <source>
        <dbReference type="ARBA" id="ARBA00004236"/>
    </source>
</evidence>
<keyword evidence="6 13" id="KW-0812">Transmembrane</keyword>
<evidence type="ECO:0000259" key="14">
    <source>
        <dbReference type="PROSITE" id="PS50109"/>
    </source>
</evidence>
<accession>A0A3A9YLY0</accession>
<evidence type="ECO:0000256" key="11">
    <source>
        <dbReference type="SAM" id="Coils"/>
    </source>
</evidence>
<dbReference type="Proteomes" id="UP000275865">
    <property type="component" value="Unassembled WGS sequence"/>
</dbReference>
<dbReference type="Pfam" id="PF02518">
    <property type="entry name" value="HATPase_c"/>
    <property type="match status" value="1"/>
</dbReference>
<dbReference type="PANTHER" id="PTHR45436:SF5">
    <property type="entry name" value="SENSOR HISTIDINE KINASE TRCS"/>
    <property type="match status" value="1"/>
</dbReference>
<dbReference type="Gene3D" id="6.10.340.10">
    <property type="match status" value="1"/>
</dbReference>
<comment type="subcellular location">
    <subcellularLocation>
        <location evidence="2">Cell membrane</location>
    </subcellularLocation>
</comment>
<keyword evidence="5" id="KW-0808">Transferase</keyword>
<evidence type="ECO:0000256" key="1">
    <source>
        <dbReference type="ARBA" id="ARBA00000085"/>
    </source>
</evidence>
<comment type="catalytic activity">
    <reaction evidence="1">
        <text>ATP + protein L-histidine = ADP + protein N-phospho-L-histidine.</text>
        <dbReference type="EC" id="2.7.13.3"/>
    </reaction>
</comment>
<dbReference type="GO" id="GO:0000155">
    <property type="term" value="F:phosphorelay sensor kinase activity"/>
    <property type="evidence" value="ECO:0007669"/>
    <property type="project" value="InterPro"/>
</dbReference>
<dbReference type="EMBL" id="RAZT01000002">
    <property type="protein sequence ID" value="RKN35617.1"/>
    <property type="molecule type" value="Genomic_DNA"/>
</dbReference>
<dbReference type="Pfam" id="PF00512">
    <property type="entry name" value="HisKA"/>
    <property type="match status" value="1"/>
</dbReference>
<reference evidence="16 17" key="1">
    <citation type="submission" date="2018-09" db="EMBL/GenBank/DDBJ databases">
        <title>Micromonospora sp. nov. MS1-9, isolated from a root of Musa sp.</title>
        <authorList>
            <person name="Kuncharoen N."/>
            <person name="Kudo T."/>
            <person name="Ohkuma M."/>
            <person name="Yuki M."/>
            <person name="Tanasupawat S."/>
        </authorList>
    </citation>
    <scope>NUCLEOTIDE SEQUENCE [LARGE SCALE GENOMIC DNA]</scope>
    <source>
        <strain evidence="16 17">MS1-9</strain>
    </source>
</reference>
<dbReference type="InterPro" id="IPR036890">
    <property type="entry name" value="HATPase_C_sf"/>
</dbReference>
<evidence type="ECO:0000256" key="8">
    <source>
        <dbReference type="ARBA" id="ARBA00022989"/>
    </source>
</evidence>
<dbReference type="SMART" id="SM00387">
    <property type="entry name" value="HATPase_c"/>
    <property type="match status" value="1"/>
</dbReference>
<evidence type="ECO:0000256" key="13">
    <source>
        <dbReference type="SAM" id="Phobius"/>
    </source>
</evidence>
<proteinExistence type="predicted"/>
<dbReference type="SUPFAM" id="SSF158472">
    <property type="entry name" value="HAMP domain-like"/>
    <property type="match status" value="1"/>
</dbReference>
<evidence type="ECO:0000256" key="7">
    <source>
        <dbReference type="ARBA" id="ARBA00022777"/>
    </source>
</evidence>
<dbReference type="GO" id="GO:0005886">
    <property type="term" value="C:plasma membrane"/>
    <property type="evidence" value="ECO:0007669"/>
    <property type="project" value="UniProtKB-SubCell"/>
</dbReference>
<evidence type="ECO:0000313" key="16">
    <source>
        <dbReference type="EMBL" id="RKN35617.1"/>
    </source>
</evidence>
<keyword evidence="9" id="KW-0902">Two-component regulatory system</keyword>